<evidence type="ECO:0000256" key="5">
    <source>
        <dbReference type="ARBA" id="ARBA00022989"/>
    </source>
</evidence>
<gene>
    <name evidence="10" type="primary">nad1</name>
</gene>
<dbReference type="GO" id="GO:0003954">
    <property type="term" value="F:NADH dehydrogenase activity"/>
    <property type="evidence" value="ECO:0007669"/>
    <property type="project" value="TreeGrafter"/>
</dbReference>
<geneLocation type="mitochondrion" evidence="10"/>
<evidence type="ECO:0000256" key="2">
    <source>
        <dbReference type="ARBA" id="ARBA00010535"/>
    </source>
</evidence>
<dbReference type="PANTHER" id="PTHR11432">
    <property type="entry name" value="NADH DEHYDROGENASE SUBUNIT 1"/>
    <property type="match status" value="1"/>
</dbReference>
<feature type="transmembrane region" description="Helical" evidence="9">
    <location>
        <begin position="277"/>
        <end position="299"/>
    </location>
</feature>
<dbReference type="GO" id="GO:0005743">
    <property type="term" value="C:mitochondrial inner membrane"/>
    <property type="evidence" value="ECO:0007669"/>
    <property type="project" value="UniProtKB-SubCell"/>
</dbReference>
<dbReference type="EMBL" id="KP241855">
    <property type="protein sequence ID" value="AKC58421.1"/>
    <property type="molecule type" value="Genomic_DNA"/>
</dbReference>
<reference evidence="10" key="1">
    <citation type="journal article" date="2016" name="Gene">
        <title>Sequencing and characterization of the complete mitochondrial genome from the pancreatic fluke Eurytrema pancreaticum (Trematoda: Dicrocoeliidae).</title>
        <authorList>
            <person name="Chang Q.C."/>
            <person name="Liu G.H."/>
            <person name="Gao J.F."/>
            <person name="Zheng X."/>
            <person name="Zhang Y."/>
            <person name="Duan H."/>
            <person name="Yue D.M."/>
            <person name="Fu X."/>
            <person name="Su X."/>
            <person name="Gao Y."/>
            <person name="Wang C.R."/>
        </authorList>
    </citation>
    <scope>NUCLEOTIDE SEQUENCE</scope>
    <source>
        <strain evidence="10">Heilongjiang</strain>
    </source>
</reference>
<feature type="transmembrane region" description="Helical" evidence="9">
    <location>
        <begin position="244"/>
        <end position="265"/>
    </location>
</feature>
<sequence length="300" mass="34113">MSLFFNWVYVFLSSLVAFVLVMMFVAFFILSERKVLGYIQIRKGPNKVGLVGLLQSFADLFKLVFKYKSGFHFRDWLSFIGVFSVLVVACGFCVLFAQYDLGGCGNNWILWLIVNASLTGYGLLSIGWGSYNKFALISCVRSALGSLTFEVSFMCVSVMVALLFNSYSYEGLVESWLLVFLLPIGYLFWMVVMLCECNRTPFDYAESESELVSGLSVEYSGVSFTCLFACEYLIMFIFSWLTSLVFLGGQFVLLGTMIHALFFIWARATLPRVRFDYFIGFTWGGVLPILLFSFFVVIFR</sequence>
<dbReference type="GO" id="GO:0008137">
    <property type="term" value="F:NADH dehydrogenase (ubiquinone) activity"/>
    <property type="evidence" value="ECO:0007669"/>
    <property type="project" value="UniProtKB-EC"/>
</dbReference>
<keyword evidence="6 9" id="KW-0472">Membrane</keyword>
<feature type="transmembrane region" description="Helical" evidence="9">
    <location>
        <begin position="143"/>
        <end position="164"/>
    </location>
</feature>
<feature type="transmembrane region" description="Helical" evidence="9">
    <location>
        <begin position="216"/>
        <end position="238"/>
    </location>
</feature>
<feature type="transmembrane region" description="Helical" evidence="9">
    <location>
        <begin position="109"/>
        <end position="131"/>
    </location>
</feature>
<comment type="similarity">
    <text evidence="2 7">Belongs to the complex I subunit 1 family.</text>
</comment>
<name>A0A0E3U2H1_EUTPN</name>
<dbReference type="InterPro" id="IPR018086">
    <property type="entry name" value="NADH_UbQ_OxRdtase_su1_CS"/>
</dbReference>
<comment type="catalytic activity">
    <reaction evidence="8">
        <text>a ubiquinone + NADH + 5 H(+)(in) = a ubiquinol + NAD(+) + 4 H(+)(out)</text>
        <dbReference type="Rhea" id="RHEA:29091"/>
        <dbReference type="Rhea" id="RHEA-COMP:9565"/>
        <dbReference type="Rhea" id="RHEA-COMP:9566"/>
        <dbReference type="ChEBI" id="CHEBI:15378"/>
        <dbReference type="ChEBI" id="CHEBI:16389"/>
        <dbReference type="ChEBI" id="CHEBI:17976"/>
        <dbReference type="ChEBI" id="CHEBI:57540"/>
        <dbReference type="ChEBI" id="CHEBI:57945"/>
        <dbReference type="EC" id="7.1.1.2"/>
    </reaction>
</comment>
<dbReference type="Pfam" id="PF00146">
    <property type="entry name" value="NADHdh"/>
    <property type="match status" value="1"/>
</dbReference>
<evidence type="ECO:0000313" key="10">
    <source>
        <dbReference type="EMBL" id="AKC58421.1"/>
    </source>
</evidence>
<keyword evidence="4 7" id="KW-0812">Transmembrane</keyword>
<evidence type="ECO:0000256" key="1">
    <source>
        <dbReference type="ARBA" id="ARBA00004141"/>
    </source>
</evidence>
<dbReference type="PROSITE" id="PS00668">
    <property type="entry name" value="COMPLEX1_ND1_2"/>
    <property type="match status" value="1"/>
</dbReference>
<keyword evidence="7" id="KW-0520">NAD</keyword>
<accession>A0A0E3U2H1</accession>
<keyword evidence="8 10" id="KW-0496">Mitochondrion</keyword>
<dbReference type="AlphaFoldDB" id="A0A0E3U2H1"/>
<proteinExistence type="inferred from homology"/>
<keyword evidence="5 9" id="KW-1133">Transmembrane helix</keyword>
<dbReference type="EC" id="7.1.1.2" evidence="8"/>
<evidence type="ECO:0000256" key="7">
    <source>
        <dbReference type="RuleBase" id="RU000471"/>
    </source>
</evidence>
<dbReference type="GO" id="GO:0009060">
    <property type="term" value="P:aerobic respiration"/>
    <property type="evidence" value="ECO:0007669"/>
    <property type="project" value="TreeGrafter"/>
</dbReference>
<evidence type="ECO:0000256" key="3">
    <source>
        <dbReference type="ARBA" id="ARBA00021009"/>
    </source>
</evidence>
<evidence type="ECO:0000256" key="9">
    <source>
        <dbReference type="SAM" id="Phobius"/>
    </source>
</evidence>
<feature type="transmembrane region" description="Helical" evidence="9">
    <location>
        <begin position="176"/>
        <end position="195"/>
    </location>
</feature>
<dbReference type="InterPro" id="IPR001694">
    <property type="entry name" value="NADH_UbQ_OxRdtase_su1/FPO"/>
</dbReference>
<evidence type="ECO:0000256" key="6">
    <source>
        <dbReference type="ARBA" id="ARBA00023136"/>
    </source>
</evidence>
<evidence type="ECO:0000256" key="4">
    <source>
        <dbReference type="ARBA" id="ARBA00022692"/>
    </source>
</evidence>
<feature type="transmembrane region" description="Helical" evidence="9">
    <location>
        <begin position="76"/>
        <end position="97"/>
    </location>
</feature>
<dbReference type="PANTHER" id="PTHR11432:SF3">
    <property type="entry name" value="NADH-UBIQUINONE OXIDOREDUCTASE CHAIN 1"/>
    <property type="match status" value="1"/>
</dbReference>
<feature type="transmembrane region" description="Helical" evidence="9">
    <location>
        <begin position="6"/>
        <end position="30"/>
    </location>
</feature>
<evidence type="ECO:0000256" key="8">
    <source>
        <dbReference type="RuleBase" id="RU000473"/>
    </source>
</evidence>
<organism evidence="10">
    <name type="scientific">Eurytrema pancreaticum</name>
    <name type="common">Pancreas fluke</name>
    <dbReference type="NCBI Taxonomy" id="374591"/>
    <lineage>
        <taxon>Eukaryota</taxon>
        <taxon>Metazoa</taxon>
        <taxon>Spiralia</taxon>
        <taxon>Lophotrochozoa</taxon>
        <taxon>Platyhelminthes</taxon>
        <taxon>Trematoda</taxon>
        <taxon>Digenea</taxon>
        <taxon>Plagiorchiida</taxon>
        <taxon>Xiphidiata</taxon>
        <taxon>Gorgoderoidea</taxon>
        <taxon>Dicrocoeliidae</taxon>
        <taxon>Eurytrema</taxon>
    </lineage>
</organism>
<keyword evidence="8" id="KW-0830">Ubiquinone</keyword>
<protein>
    <recommendedName>
        <fullName evidence="3 8">NADH-ubiquinone oxidoreductase chain 1</fullName>
        <ecNumber evidence="8">7.1.1.2</ecNumber>
    </recommendedName>
</protein>
<comment type="subcellular location">
    <subcellularLocation>
        <location evidence="1">Membrane</location>
        <topology evidence="1">Multi-pass membrane protein</topology>
    </subcellularLocation>
    <subcellularLocation>
        <location evidence="7">Mitochondrion inner membrane</location>
        <topology evidence="7">Multi-pass membrane protein</topology>
    </subcellularLocation>
</comment>